<proteinExistence type="predicted"/>
<dbReference type="EMBL" id="CP111020">
    <property type="protein sequence ID" value="WAR13770.1"/>
    <property type="molecule type" value="Genomic_DNA"/>
</dbReference>
<evidence type="ECO:0000313" key="3">
    <source>
        <dbReference type="Proteomes" id="UP001164746"/>
    </source>
</evidence>
<feature type="compositionally biased region" description="Basic and acidic residues" evidence="1">
    <location>
        <begin position="302"/>
        <end position="318"/>
    </location>
</feature>
<evidence type="ECO:0000313" key="2">
    <source>
        <dbReference type="EMBL" id="WAR13770.1"/>
    </source>
</evidence>
<feature type="region of interest" description="Disordered" evidence="1">
    <location>
        <begin position="296"/>
        <end position="318"/>
    </location>
</feature>
<dbReference type="Proteomes" id="UP001164746">
    <property type="component" value="Chromosome 9"/>
</dbReference>
<protein>
    <submittedName>
        <fullName evidence="2">Uncharacterized protein</fullName>
    </submittedName>
</protein>
<accession>A0ABY7EVA6</accession>
<gene>
    <name evidence="2" type="ORF">MAR_003875</name>
</gene>
<reference evidence="2" key="1">
    <citation type="submission" date="2022-11" db="EMBL/GenBank/DDBJ databases">
        <title>Centuries of genome instability and evolution in soft-shell clam transmissible cancer (bioRxiv).</title>
        <authorList>
            <person name="Hart S.F.M."/>
            <person name="Yonemitsu M.A."/>
            <person name="Giersch R.M."/>
            <person name="Beal B.F."/>
            <person name="Arriagada G."/>
            <person name="Davis B.W."/>
            <person name="Ostrander E.A."/>
            <person name="Goff S.P."/>
            <person name="Metzger M.J."/>
        </authorList>
    </citation>
    <scope>NUCLEOTIDE SEQUENCE</scope>
    <source>
        <strain evidence="2">MELC-2E11</strain>
        <tissue evidence="2">Siphon/mantle</tissue>
    </source>
</reference>
<sequence length="383" mass="43336">MVNVQESSRDGRDYCAAKGSNAKLREAGTLFFNNRYEESNVLFKLISHRTGITSPPKEIMHSESRRSSPRYANKNYDLRKAGGCKCIVKENDYVPGRGKCVTQFEAALFRIVSVIGGTEWRRYVCVCAVRVALFRVDEVRGGAILDRISLLWRTPCVETAATTRLRLKHCQGTAMIQFPKQTRIQINSRIRSWGGGVQRTTRDEPVTALKDIIRALKDMCADQSKLQAMVTATEKVPDPRLSTDGRTFVSRVTLYSITGGNTDSNSSTPCQVDDFVLQGGSHAAYRTPTFVPSYTRAPPDFYRPRPDDKRRVPPFNGKEDWRGPAADFAFGQLPREVLNNYREIRADFSSRFRVVESARSFTAKNSRRDQRDRETVEAYAAEF</sequence>
<keyword evidence="3" id="KW-1185">Reference proteome</keyword>
<organism evidence="2 3">
    <name type="scientific">Mya arenaria</name>
    <name type="common">Soft-shell clam</name>
    <dbReference type="NCBI Taxonomy" id="6604"/>
    <lineage>
        <taxon>Eukaryota</taxon>
        <taxon>Metazoa</taxon>
        <taxon>Spiralia</taxon>
        <taxon>Lophotrochozoa</taxon>
        <taxon>Mollusca</taxon>
        <taxon>Bivalvia</taxon>
        <taxon>Autobranchia</taxon>
        <taxon>Heteroconchia</taxon>
        <taxon>Euheterodonta</taxon>
        <taxon>Imparidentia</taxon>
        <taxon>Neoheterodontei</taxon>
        <taxon>Myida</taxon>
        <taxon>Myoidea</taxon>
        <taxon>Myidae</taxon>
        <taxon>Mya</taxon>
    </lineage>
</organism>
<name>A0ABY7EVA6_MYAAR</name>
<evidence type="ECO:0000256" key="1">
    <source>
        <dbReference type="SAM" id="MobiDB-lite"/>
    </source>
</evidence>